<feature type="domain" description="EVE" evidence="1">
    <location>
        <begin position="371"/>
        <end position="495"/>
    </location>
</feature>
<gene>
    <name evidence="3" type="ORF">NNC64_00350</name>
</gene>
<protein>
    <submittedName>
        <fullName evidence="3">EVE domain-containing protein</fullName>
    </submittedName>
</protein>
<accession>A0AAW5IGY0</accession>
<dbReference type="GO" id="GO:0005524">
    <property type="term" value="F:ATP binding"/>
    <property type="evidence" value="ECO:0007669"/>
    <property type="project" value="InterPro"/>
</dbReference>
<dbReference type="Pfam" id="PF01878">
    <property type="entry name" value="EVE"/>
    <property type="match status" value="1"/>
</dbReference>
<dbReference type="InterPro" id="IPR027417">
    <property type="entry name" value="P-loop_NTPase"/>
</dbReference>
<dbReference type="CDD" id="cd00009">
    <property type="entry name" value="AAA"/>
    <property type="match status" value="1"/>
</dbReference>
<dbReference type="GO" id="GO:0016887">
    <property type="term" value="F:ATP hydrolysis activity"/>
    <property type="evidence" value="ECO:0007669"/>
    <property type="project" value="InterPro"/>
</dbReference>
<dbReference type="Gene3D" id="3.40.50.300">
    <property type="entry name" value="P-loop containing nucleotide triphosphate hydrolases"/>
    <property type="match status" value="1"/>
</dbReference>
<dbReference type="SUPFAM" id="SSF52540">
    <property type="entry name" value="P-loop containing nucleoside triphosphate hydrolases"/>
    <property type="match status" value="1"/>
</dbReference>
<dbReference type="InterPro" id="IPR052934">
    <property type="entry name" value="Methyl-DNA_Rec/Restrict_Enz"/>
</dbReference>
<dbReference type="Gene3D" id="3.10.590.10">
    <property type="entry name" value="ph1033 like domains"/>
    <property type="match status" value="1"/>
</dbReference>
<evidence type="ECO:0000259" key="2">
    <source>
        <dbReference type="Pfam" id="PF07728"/>
    </source>
</evidence>
<evidence type="ECO:0000259" key="1">
    <source>
        <dbReference type="Pfam" id="PF01878"/>
    </source>
</evidence>
<dbReference type="PANTHER" id="PTHR37291:SF1">
    <property type="entry name" value="TYPE IV METHYL-DIRECTED RESTRICTION ENZYME ECOKMCRB SUBUNIT"/>
    <property type="match status" value="1"/>
</dbReference>
<dbReference type="SUPFAM" id="SSF88697">
    <property type="entry name" value="PUA domain-like"/>
    <property type="match status" value="1"/>
</dbReference>
<dbReference type="Proteomes" id="UP001205531">
    <property type="component" value="Unassembled WGS sequence"/>
</dbReference>
<dbReference type="Pfam" id="PF07728">
    <property type="entry name" value="AAA_5"/>
    <property type="match status" value="1"/>
</dbReference>
<dbReference type="InterPro" id="IPR011704">
    <property type="entry name" value="ATPase_dyneun-rel_AAA"/>
</dbReference>
<comment type="caution">
    <text evidence="3">The sequence shown here is derived from an EMBL/GenBank/DDBJ whole genome shotgun (WGS) entry which is preliminary data.</text>
</comment>
<sequence>MNDIKLTSDKIGKEEVKKLRQKLLEDFLHTFPLNSLQGMTLEQYTNLNKDDSFCYWLESLTYELGSIWGGSSYKFGIYEYRIKTNIHNTKFISDEKYAWYARYNKPTAQEAFNVVKNAIIKIATNASKGNFEALDTITELGEGYRWKIAFLYSNNQLIPIYKKDMLVKLATQFGLVGAKAMPISKLQAFLMQQKGDKDIFDYYEDLLTILKDKNNSPTYWMYAPGENASQWEECLAAGTMCIGWPSMGDLSEYNTREEMEKALQEYNNTPDKKYSNDTLALWNFVHKMKEGDCIYVKKGIKKLIGKGIVESDYYYDESKQNYPNMRKVKWTFQGEWEYKRNHVLKTLTDITPYPDYIKELDTLLTTSSNKQYWWLVASPKIWSFSKMKVGDIQDYTLYNENGNPRRVFQNFVNAKKGDIVIGYEANPVKQIVAIAEIDTPSDGQHICFKKVESLQYPIDYASFKDAPELKSMEFIQNKNGSLFKVAPDEYEYLIDLIRESNPKEENKQLKPYTQENFLNEVYMSEEDYTKLRLLLQNKKNIILQGAPGVGKTFSAKRLAYSMMGDIDESRIEFIQFHQNYSYEDFMMGYRPNEDGGFELKKGVFYNFCKRAQSNPDKDYYFIIDEINRGNLSKIFGELLMLIEKDYRDTEIKLAYNGEMFCVPSNLYIIGMMNTADRSLAMIDYALRRRFSFYEMTPGFDTEGFKKYQESIGNDKFDSVVNAIVSLNQDITNDDSLGSGFCIGHSYFCSSKPKDINDLWLENIVEYDLKPMLREYWFDNDSKYQMAVDKLLDSLK</sequence>
<name>A0AAW5IGY0_9BACT</name>
<proteinExistence type="predicted"/>
<dbReference type="InterPro" id="IPR015947">
    <property type="entry name" value="PUA-like_sf"/>
</dbReference>
<dbReference type="PANTHER" id="PTHR37291">
    <property type="entry name" value="5-METHYLCYTOSINE-SPECIFIC RESTRICTION ENZYME B"/>
    <property type="match status" value="1"/>
</dbReference>
<dbReference type="RefSeq" id="WP_254949797.1">
    <property type="nucleotide sequence ID" value="NZ_JANDWY010000001.1"/>
</dbReference>
<reference evidence="3" key="1">
    <citation type="submission" date="2022-07" db="EMBL/GenBank/DDBJ databases">
        <title>Prevotella copri.</title>
        <authorList>
            <person name="Yang C."/>
        </authorList>
    </citation>
    <scope>NUCLEOTIDE SEQUENCE</scope>
    <source>
        <strain evidence="3">HF2107</strain>
    </source>
</reference>
<dbReference type="AlphaFoldDB" id="A0AAW5IGY0"/>
<evidence type="ECO:0000313" key="4">
    <source>
        <dbReference type="Proteomes" id="UP001205531"/>
    </source>
</evidence>
<organism evidence="3 4">
    <name type="scientific">Segatella copri</name>
    <dbReference type="NCBI Taxonomy" id="165179"/>
    <lineage>
        <taxon>Bacteria</taxon>
        <taxon>Pseudomonadati</taxon>
        <taxon>Bacteroidota</taxon>
        <taxon>Bacteroidia</taxon>
        <taxon>Bacteroidales</taxon>
        <taxon>Prevotellaceae</taxon>
        <taxon>Segatella</taxon>
    </lineage>
</organism>
<dbReference type="EMBL" id="JANDWZ010000001">
    <property type="protein sequence ID" value="MCP9563028.1"/>
    <property type="molecule type" value="Genomic_DNA"/>
</dbReference>
<feature type="domain" description="ATPase dynein-related AAA" evidence="2">
    <location>
        <begin position="540"/>
        <end position="690"/>
    </location>
</feature>
<dbReference type="InterPro" id="IPR002740">
    <property type="entry name" value="EVE_domain"/>
</dbReference>
<evidence type="ECO:0000313" key="3">
    <source>
        <dbReference type="EMBL" id="MCP9563028.1"/>
    </source>
</evidence>